<feature type="coiled-coil region" evidence="1">
    <location>
        <begin position="82"/>
        <end position="123"/>
    </location>
</feature>
<dbReference type="Proteomes" id="UP000013085">
    <property type="component" value="Unassembled WGS sequence"/>
</dbReference>
<dbReference type="EMBL" id="AGYR01000040">
    <property type="protein sequence ID" value="ENZ12042.1"/>
    <property type="molecule type" value="Genomic_DNA"/>
</dbReference>
<sequence length="124" mass="14562">MKANKIIEMSQEKSRKKVKLAMEEIQRMRNEGERITVSGLCKRTGLSNSFFYRNEKIKEEVHKAVDIQNQSYKMNIDEAELLDGYKEKLLAMRIEIIKLKAENQKLESELDTLRRQQKGVSDVK</sequence>
<evidence type="ECO:0000313" key="2">
    <source>
        <dbReference type="EMBL" id="ENZ12042.1"/>
    </source>
</evidence>
<dbReference type="PATRIC" id="fig|999408.3.peg.3934"/>
<comment type="caution">
    <text evidence="2">The sequence shown here is derived from an EMBL/GenBank/DDBJ whole genome shotgun (WGS) entry which is preliminary data.</text>
</comment>
<evidence type="ECO:0008006" key="4">
    <source>
        <dbReference type="Google" id="ProtNLM"/>
    </source>
</evidence>
<reference evidence="2 3" key="1">
    <citation type="submission" date="2013-01" db="EMBL/GenBank/DDBJ databases">
        <title>The Genome Sequence of Clostridium clostridioforme 90A8.</title>
        <authorList>
            <consortium name="The Broad Institute Genome Sequencing Platform"/>
            <person name="Earl A."/>
            <person name="Ward D."/>
            <person name="Feldgarden M."/>
            <person name="Gevers D."/>
            <person name="Courvalin P."/>
            <person name="Lambert T."/>
            <person name="Walker B."/>
            <person name="Young S.K."/>
            <person name="Zeng Q."/>
            <person name="Gargeya S."/>
            <person name="Fitzgerald M."/>
            <person name="Haas B."/>
            <person name="Abouelleil A."/>
            <person name="Alvarado L."/>
            <person name="Arachchi H.M."/>
            <person name="Berlin A.M."/>
            <person name="Chapman S.B."/>
            <person name="Dewar J."/>
            <person name="Goldberg J."/>
            <person name="Griggs A."/>
            <person name="Gujja S."/>
            <person name="Hansen M."/>
            <person name="Howarth C."/>
            <person name="Imamovic A."/>
            <person name="Larimer J."/>
            <person name="McCowan C."/>
            <person name="Murphy C."/>
            <person name="Neiman D."/>
            <person name="Pearson M."/>
            <person name="Priest M."/>
            <person name="Roberts A."/>
            <person name="Saif S."/>
            <person name="Shea T."/>
            <person name="Sisk P."/>
            <person name="Sykes S."/>
            <person name="Wortman J."/>
            <person name="Nusbaum C."/>
            <person name="Birren B."/>
        </authorList>
    </citation>
    <scope>NUCLEOTIDE SEQUENCE [LARGE SCALE GENOMIC DNA]</scope>
    <source>
        <strain evidence="2 3">90A8</strain>
    </source>
</reference>
<accession>A0A0E2H7L3</accession>
<dbReference type="Pfam" id="PF19776">
    <property type="entry name" value="DUF6262"/>
    <property type="match status" value="1"/>
</dbReference>
<evidence type="ECO:0000313" key="3">
    <source>
        <dbReference type="Proteomes" id="UP000013085"/>
    </source>
</evidence>
<name>A0A0E2H7L3_9FIRM</name>
<dbReference type="RefSeq" id="WP_002593736.1">
    <property type="nucleotide sequence ID" value="NZ_KB850980.1"/>
</dbReference>
<organism evidence="2 3">
    <name type="scientific">[Clostridium] clostridioforme 90A8</name>
    <dbReference type="NCBI Taxonomy" id="999408"/>
    <lineage>
        <taxon>Bacteria</taxon>
        <taxon>Bacillati</taxon>
        <taxon>Bacillota</taxon>
        <taxon>Clostridia</taxon>
        <taxon>Lachnospirales</taxon>
        <taxon>Lachnospiraceae</taxon>
        <taxon>Enterocloster</taxon>
    </lineage>
</organism>
<dbReference type="HOGENOM" id="CLU_161245_0_0_9"/>
<keyword evidence="1" id="KW-0175">Coiled coil</keyword>
<protein>
    <recommendedName>
        <fullName evidence="4">Transposase</fullName>
    </recommendedName>
</protein>
<proteinExistence type="predicted"/>
<evidence type="ECO:0000256" key="1">
    <source>
        <dbReference type="SAM" id="Coils"/>
    </source>
</evidence>
<dbReference type="InterPro" id="IPR046229">
    <property type="entry name" value="TnpC-like"/>
</dbReference>
<dbReference type="AlphaFoldDB" id="A0A0E2H7L3"/>
<gene>
    <name evidence="2" type="ORF">HMPREF1090_03671</name>
</gene>